<keyword evidence="7" id="KW-1133">Transmembrane helix</keyword>
<gene>
    <name evidence="10" type="ORF">H7U12_10465</name>
</gene>
<evidence type="ECO:0000313" key="10">
    <source>
        <dbReference type="EMBL" id="MBC3540108.1"/>
    </source>
</evidence>
<keyword evidence="7" id="KW-0812">Transmembrane</keyword>
<dbReference type="PROSITE" id="PS51007">
    <property type="entry name" value="CYTC"/>
    <property type="match status" value="2"/>
</dbReference>
<feature type="transmembrane region" description="Helical" evidence="7">
    <location>
        <begin position="156"/>
        <end position="183"/>
    </location>
</feature>
<feature type="domain" description="Cytochrome c" evidence="9">
    <location>
        <begin position="24"/>
        <end position="117"/>
    </location>
</feature>
<evidence type="ECO:0000256" key="2">
    <source>
        <dbReference type="ARBA" id="ARBA00022617"/>
    </source>
</evidence>
<evidence type="ECO:0000256" key="3">
    <source>
        <dbReference type="ARBA" id="ARBA00022723"/>
    </source>
</evidence>
<evidence type="ECO:0000256" key="1">
    <source>
        <dbReference type="ARBA" id="ARBA00022448"/>
    </source>
</evidence>
<evidence type="ECO:0000256" key="8">
    <source>
        <dbReference type="SAM" id="SignalP"/>
    </source>
</evidence>
<name>A0ABR6VSD2_9BACT</name>
<keyword evidence="2 6" id="KW-0349">Heme</keyword>
<dbReference type="InterPro" id="IPR038414">
    <property type="entry name" value="CcoP_N_sf"/>
</dbReference>
<keyword evidence="11" id="KW-1185">Reference proteome</keyword>
<dbReference type="Pfam" id="PF13442">
    <property type="entry name" value="Cytochrome_CBB3"/>
    <property type="match status" value="1"/>
</dbReference>
<reference evidence="10 11" key="1">
    <citation type="journal article" date="2019" name="Int. J. Syst. Evol. Microbiol.">
        <title>Rufibacter sediminis sp. nov., isolated from freshwater lake sediment.</title>
        <authorList>
            <person name="Qu J.H."/>
            <person name="Zhang L.J."/>
            <person name="Fu Y.H."/>
            <person name="Li H.F."/>
        </authorList>
    </citation>
    <scope>NUCLEOTIDE SEQUENCE [LARGE SCALE GENOMIC DNA]</scope>
    <source>
        <strain evidence="10 11">H-1</strain>
    </source>
</reference>
<organism evidence="10 11">
    <name type="scientific">Rufibacter sediminis</name>
    <dbReference type="NCBI Taxonomy" id="2762756"/>
    <lineage>
        <taxon>Bacteria</taxon>
        <taxon>Pseudomonadati</taxon>
        <taxon>Bacteroidota</taxon>
        <taxon>Cytophagia</taxon>
        <taxon>Cytophagales</taxon>
        <taxon>Hymenobacteraceae</taxon>
        <taxon>Rufibacter</taxon>
    </lineage>
</organism>
<dbReference type="InterPro" id="IPR050597">
    <property type="entry name" value="Cytochrome_c_Oxidase_Subunit"/>
</dbReference>
<dbReference type="PANTHER" id="PTHR33751">
    <property type="entry name" value="CBB3-TYPE CYTOCHROME C OXIDASE SUBUNIT FIXP"/>
    <property type="match status" value="1"/>
</dbReference>
<evidence type="ECO:0000313" key="11">
    <source>
        <dbReference type="Proteomes" id="UP000659698"/>
    </source>
</evidence>
<keyword evidence="7" id="KW-0472">Membrane</keyword>
<dbReference type="InterPro" id="IPR008168">
    <property type="entry name" value="Cyt_C_IC"/>
</dbReference>
<dbReference type="InterPro" id="IPR032858">
    <property type="entry name" value="CcoP_N"/>
</dbReference>
<dbReference type="Gene3D" id="1.10.760.10">
    <property type="entry name" value="Cytochrome c-like domain"/>
    <property type="match status" value="2"/>
</dbReference>
<evidence type="ECO:0000259" key="9">
    <source>
        <dbReference type="PROSITE" id="PS51007"/>
    </source>
</evidence>
<dbReference type="InterPro" id="IPR036909">
    <property type="entry name" value="Cyt_c-like_dom_sf"/>
</dbReference>
<dbReference type="PRINTS" id="PR00605">
    <property type="entry name" value="CYTCHROMECIC"/>
</dbReference>
<dbReference type="Gene3D" id="6.10.280.130">
    <property type="match status" value="1"/>
</dbReference>
<evidence type="ECO:0000256" key="4">
    <source>
        <dbReference type="ARBA" id="ARBA00022982"/>
    </source>
</evidence>
<evidence type="ECO:0000256" key="7">
    <source>
        <dbReference type="SAM" id="Phobius"/>
    </source>
</evidence>
<feature type="chain" id="PRO_5047365895" evidence="8">
    <location>
        <begin position="24"/>
        <end position="401"/>
    </location>
</feature>
<dbReference type="PANTHER" id="PTHR33751:SF1">
    <property type="entry name" value="CBB3-TYPE CYTOCHROME C OXIDASE SUBUNIT FIXP"/>
    <property type="match status" value="1"/>
</dbReference>
<proteinExistence type="predicted"/>
<sequence>MKRLIPYLASALLLAGAAQPAAAQDAVKGKAVFDGNCAACHAVQEQVVGPALKDVHKRRDEKWISNFIKNSTKVIASGDKQAVEVFEKFGKVQMTSFEGTLSDGDIKDVIAYVKEESDKPAEATTPEVAPTDAGNTDGAAPAASFSWRALPATTQILVALIGFLVVLVFAVLLMTFFQALPLLGQLYDKPALRNSPMARFIALLRGDTSTITGKHKDILMEDHTYDGIFEFDNDLPPWWKYTFYVTIVFGIGYLLNYHVFQSGDLQIAEYEAEVQQASLLSPAGSSEGNVNEVTNFKPLTEAPKLEAGKAAFVQNCAACHGAEGQGVVGPNLTDEFWLHGGDVNDVYKTIKYGVTSKGMVAWQKKLSDDQILEVSSYILSIQGSKPANAKAPQGEKYVPKK</sequence>
<evidence type="ECO:0000256" key="6">
    <source>
        <dbReference type="PROSITE-ProRule" id="PRU00433"/>
    </source>
</evidence>
<dbReference type="Proteomes" id="UP000659698">
    <property type="component" value="Unassembled WGS sequence"/>
</dbReference>
<accession>A0ABR6VSD2</accession>
<feature type="transmembrane region" description="Helical" evidence="7">
    <location>
        <begin position="241"/>
        <end position="260"/>
    </location>
</feature>
<dbReference type="EMBL" id="JACOAF010000023">
    <property type="protein sequence ID" value="MBC3540108.1"/>
    <property type="molecule type" value="Genomic_DNA"/>
</dbReference>
<protein>
    <submittedName>
        <fullName evidence="10">C-type cytochrome</fullName>
    </submittedName>
</protein>
<keyword evidence="3 6" id="KW-0479">Metal-binding</keyword>
<dbReference type="SUPFAM" id="SSF46626">
    <property type="entry name" value="Cytochrome c"/>
    <property type="match status" value="2"/>
</dbReference>
<dbReference type="Pfam" id="PF14715">
    <property type="entry name" value="FixP_N"/>
    <property type="match status" value="1"/>
</dbReference>
<keyword evidence="8" id="KW-0732">Signal</keyword>
<feature type="domain" description="Cytochrome c" evidence="9">
    <location>
        <begin position="303"/>
        <end position="382"/>
    </location>
</feature>
<dbReference type="Pfam" id="PF00034">
    <property type="entry name" value="Cytochrom_C"/>
    <property type="match status" value="1"/>
</dbReference>
<dbReference type="RefSeq" id="WP_186637109.1">
    <property type="nucleotide sequence ID" value="NZ_JACOAF010000023.1"/>
</dbReference>
<evidence type="ECO:0000256" key="5">
    <source>
        <dbReference type="ARBA" id="ARBA00023004"/>
    </source>
</evidence>
<keyword evidence="4" id="KW-0249">Electron transport</keyword>
<comment type="caution">
    <text evidence="10">The sequence shown here is derived from an EMBL/GenBank/DDBJ whole genome shotgun (WGS) entry which is preliminary data.</text>
</comment>
<dbReference type="InterPro" id="IPR009056">
    <property type="entry name" value="Cyt_c-like_dom"/>
</dbReference>
<keyword evidence="1" id="KW-0813">Transport</keyword>
<keyword evidence="5 6" id="KW-0408">Iron</keyword>
<feature type="signal peptide" evidence="8">
    <location>
        <begin position="1"/>
        <end position="23"/>
    </location>
</feature>